<dbReference type="GO" id="GO:0030288">
    <property type="term" value="C:outer membrane-bounded periplasmic space"/>
    <property type="evidence" value="ECO:0007669"/>
    <property type="project" value="InterPro"/>
</dbReference>
<feature type="signal peptide" evidence="8">
    <location>
        <begin position="1"/>
        <end position="19"/>
    </location>
</feature>
<dbReference type="AlphaFoldDB" id="A0A233RK54"/>
<keyword evidence="1" id="KW-0645">Protease</keyword>
<dbReference type="RefSeq" id="WP_094200535.1">
    <property type="nucleotide sequence ID" value="NZ_NBIM01000001.1"/>
</dbReference>
<keyword evidence="2" id="KW-0479">Metal-binding</keyword>
<keyword evidence="7" id="KW-0482">Metalloprotease</keyword>
<sequence length="253" mass="28034">MIKAVCLTTLLILPLAAWGEAIGGYAAGCQTNARALPQAGAGYRVVRAERQRYYGQTQLIDYLQALGKRAQQAGLPPMLVADIARRHGGPFAYGHRSHQTGLDADIWLRPGNGPLPSRARDMVDHKLYILNRHFGDNQRQLIALAAQDARVSRIFVHPLIKQAMCKTYGDAPWLGRLRPWFGHSSHFHVRLHCPTQSPHCVSQQAVPPGTGCGRELAGWINDKSGALTAGPRKPWRPKLPAACRPLFDHKERR</sequence>
<keyword evidence="4" id="KW-0574">Periplasm</keyword>
<keyword evidence="6" id="KW-0862">Zinc</keyword>
<dbReference type="EMBL" id="NBIM01000001">
    <property type="protein sequence ID" value="OXY83765.1"/>
    <property type="molecule type" value="Genomic_DNA"/>
</dbReference>
<dbReference type="SUPFAM" id="SSF55166">
    <property type="entry name" value="Hedgehog/DD-peptidase"/>
    <property type="match status" value="1"/>
</dbReference>
<dbReference type="InterPro" id="IPR005073">
    <property type="entry name" value="Peptidase_M74"/>
</dbReference>
<protein>
    <submittedName>
        <fullName evidence="9">Penicillin-insensitive murein endopeptidase</fullName>
    </submittedName>
</protein>
<evidence type="ECO:0000313" key="9">
    <source>
        <dbReference type="EMBL" id="OXY83765.1"/>
    </source>
</evidence>
<keyword evidence="3 8" id="KW-0732">Signal</keyword>
<comment type="caution">
    <text evidence="9">The sequence shown here is derived from an EMBL/GenBank/DDBJ whole genome shotgun (WGS) entry which is preliminary data.</text>
</comment>
<keyword evidence="10" id="KW-1185">Reference proteome</keyword>
<evidence type="ECO:0000256" key="7">
    <source>
        <dbReference type="ARBA" id="ARBA00023049"/>
    </source>
</evidence>
<reference evidence="9 10" key="1">
    <citation type="submission" date="2017-08" db="EMBL/GenBank/DDBJ databases">
        <title>A Genome Sequence of Oceanimonas doudoroffii ATCC 27123T.</title>
        <authorList>
            <person name="Brennan M.A."/>
            <person name="Maclea K.S."/>
            <person name="Mcclelland W.D."/>
            <person name="Trachtenberg A.M."/>
        </authorList>
    </citation>
    <scope>NUCLEOTIDE SEQUENCE [LARGE SCALE GENOMIC DNA]</scope>
    <source>
        <strain evidence="9 10">ATCC 27123</strain>
    </source>
</reference>
<dbReference type="GO" id="GO:0004252">
    <property type="term" value="F:serine-type endopeptidase activity"/>
    <property type="evidence" value="ECO:0007669"/>
    <property type="project" value="InterPro"/>
</dbReference>
<accession>A0A233RK54</accession>
<evidence type="ECO:0000256" key="3">
    <source>
        <dbReference type="ARBA" id="ARBA00022729"/>
    </source>
</evidence>
<evidence type="ECO:0000256" key="4">
    <source>
        <dbReference type="ARBA" id="ARBA00022764"/>
    </source>
</evidence>
<evidence type="ECO:0000313" key="10">
    <source>
        <dbReference type="Proteomes" id="UP000242757"/>
    </source>
</evidence>
<evidence type="ECO:0000256" key="1">
    <source>
        <dbReference type="ARBA" id="ARBA00022670"/>
    </source>
</evidence>
<name>A0A233RK54_9GAMM</name>
<proteinExistence type="predicted"/>
<evidence type="ECO:0000256" key="5">
    <source>
        <dbReference type="ARBA" id="ARBA00022801"/>
    </source>
</evidence>
<organism evidence="9 10">
    <name type="scientific">Oceanimonas doudoroffii</name>
    <dbReference type="NCBI Taxonomy" id="84158"/>
    <lineage>
        <taxon>Bacteria</taxon>
        <taxon>Pseudomonadati</taxon>
        <taxon>Pseudomonadota</taxon>
        <taxon>Gammaproteobacteria</taxon>
        <taxon>Aeromonadales</taxon>
        <taxon>Aeromonadaceae</taxon>
        <taxon>Oceanimonas</taxon>
    </lineage>
</organism>
<dbReference type="GO" id="GO:0008237">
    <property type="term" value="F:metallopeptidase activity"/>
    <property type="evidence" value="ECO:0007669"/>
    <property type="project" value="UniProtKB-KW"/>
</dbReference>
<evidence type="ECO:0000256" key="8">
    <source>
        <dbReference type="SAM" id="SignalP"/>
    </source>
</evidence>
<evidence type="ECO:0000256" key="6">
    <source>
        <dbReference type="ARBA" id="ARBA00022833"/>
    </source>
</evidence>
<feature type="chain" id="PRO_5013008764" evidence="8">
    <location>
        <begin position="20"/>
        <end position="253"/>
    </location>
</feature>
<evidence type="ECO:0000256" key="2">
    <source>
        <dbReference type="ARBA" id="ARBA00022723"/>
    </source>
</evidence>
<dbReference type="GO" id="GO:0046872">
    <property type="term" value="F:metal ion binding"/>
    <property type="evidence" value="ECO:0007669"/>
    <property type="project" value="UniProtKB-KW"/>
</dbReference>
<dbReference type="Pfam" id="PF03411">
    <property type="entry name" value="Peptidase_M74"/>
    <property type="match status" value="1"/>
</dbReference>
<dbReference type="InterPro" id="IPR009045">
    <property type="entry name" value="Zn_M74/Hedgehog-like"/>
</dbReference>
<dbReference type="Gene3D" id="3.30.1380.10">
    <property type="match status" value="1"/>
</dbReference>
<dbReference type="OrthoDB" id="1467367at2"/>
<dbReference type="Proteomes" id="UP000242757">
    <property type="component" value="Unassembled WGS sequence"/>
</dbReference>
<keyword evidence="5" id="KW-0378">Hydrolase</keyword>
<dbReference type="GO" id="GO:0006508">
    <property type="term" value="P:proteolysis"/>
    <property type="evidence" value="ECO:0007669"/>
    <property type="project" value="UniProtKB-KW"/>
</dbReference>
<gene>
    <name evidence="9" type="ORF">B6S08_03820</name>
</gene>